<comment type="cofactor">
    <cofactor evidence="1 15">
        <name>Mg(2+)</name>
        <dbReference type="ChEBI" id="CHEBI:18420"/>
    </cofactor>
</comment>
<dbReference type="PANTHER" id="PTHR11236">
    <property type="entry name" value="AMINOBENZOATE/ANTHRANILATE SYNTHASE"/>
    <property type="match status" value="1"/>
</dbReference>
<organism evidence="18">
    <name type="scientific">candidate division WOR-3 bacterium</name>
    <dbReference type="NCBI Taxonomy" id="2052148"/>
    <lineage>
        <taxon>Bacteria</taxon>
        <taxon>Bacteria division WOR-3</taxon>
    </lineage>
</organism>
<dbReference type="SUPFAM" id="SSF56322">
    <property type="entry name" value="ADC synthase"/>
    <property type="match status" value="1"/>
</dbReference>
<gene>
    <name evidence="15 18" type="primary">trpE</name>
    <name evidence="18" type="ORF">ENX68_04350</name>
</gene>
<dbReference type="NCBIfam" id="TIGR00564">
    <property type="entry name" value="trpE_most"/>
    <property type="match status" value="1"/>
</dbReference>
<keyword evidence="9 15" id="KW-0822">Tryptophan biosynthesis</keyword>
<keyword evidence="7 15" id="KW-0028">Amino-acid biosynthesis</keyword>
<evidence type="ECO:0000256" key="14">
    <source>
        <dbReference type="ARBA" id="ARBA00047683"/>
    </source>
</evidence>
<comment type="catalytic activity">
    <reaction evidence="14 15">
        <text>chorismate + L-glutamine = anthranilate + pyruvate + L-glutamate + H(+)</text>
        <dbReference type="Rhea" id="RHEA:21732"/>
        <dbReference type="ChEBI" id="CHEBI:15361"/>
        <dbReference type="ChEBI" id="CHEBI:15378"/>
        <dbReference type="ChEBI" id="CHEBI:16567"/>
        <dbReference type="ChEBI" id="CHEBI:29748"/>
        <dbReference type="ChEBI" id="CHEBI:29985"/>
        <dbReference type="ChEBI" id="CHEBI:58359"/>
        <dbReference type="EC" id="4.1.3.27"/>
    </reaction>
</comment>
<dbReference type="PRINTS" id="PR00095">
    <property type="entry name" value="ANTSNTHASEI"/>
</dbReference>
<dbReference type="InterPro" id="IPR005801">
    <property type="entry name" value="ADC_synthase"/>
</dbReference>
<evidence type="ECO:0000256" key="12">
    <source>
        <dbReference type="ARBA" id="ARBA00023239"/>
    </source>
</evidence>
<keyword evidence="12 15" id="KW-0456">Lyase</keyword>
<proteinExistence type="inferred from homology"/>
<dbReference type="EMBL" id="DTOZ01000113">
    <property type="protein sequence ID" value="HGE78214.1"/>
    <property type="molecule type" value="Genomic_DNA"/>
</dbReference>
<comment type="similarity">
    <text evidence="3 15">Belongs to the anthranilate synthase component I family.</text>
</comment>
<dbReference type="InterPro" id="IPR019999">
    <property type="entry name" value="Anth_synth_I-like"/>
</dbReference>
<keyword evidence="10 15" id="KW-0460">Magnesium</keyword>
<keyword evidence="11 15" id="KW-0057">Aromatic amino acid biosynthesis</keyword>
<evidence type="ECO:0000256" key="13">
    <source>
        <dbReference type="ARBA" id="ARBA00025634"/>
    </source>
</evidence>
<comment type="caution">
    <text evidence="18">The sequence shown here is derived from an EMBL/GenBank/DDBJ whole genome shotgun (WGS) entry which is preliminary data.</text>
</comment>
<feature type="domain" description="Chorismate-utilising enzyme C-terminal" evidence="16">
    <location>
        <begin position="194"/>
        <end position="445"/>
    </location>
</feature>
<dbReference type="InterPro" id="IPR006805">
    <property type="entry name" value="Anth_synth_I_N"/>
</dbReference>
<dbReference type="InterPro" id="IPR015890">
    <property type="entry name" value="Chorismate_C"/>
</dbReference>
<evidence type="ECO:0000313" key="18">
    <source>
        <dbReference type="EMBL" id="HGE78214.1"/>
    </source>
</evidence>
<comment type="subunit">
    <text evidence="4 15">Heterotetramer consisting of two non-identical subunits: a beta subunit (TrpG) and a large alpha subunit (TrpE).</text>
</comment>
<dbReference type="AlphaFoldDB" id="A0A7V3RHK1"/>
<evidence type="ECO:0000256" key="9">
    <source>
        <dbReference type="ARBA" id="ARBA00022822"/>
    </source>
</evidence>
<dbReference type="EC" id="4.1.3.27" evidence="5 15"/>
<evidence type="ECO:0000256" key="3">
    <source>
        <dbReference type="ARBA" id="ARBA00009562"/>
    </source>
</evidence>
<dbReference type="InterPro" id="IPR005256">
    <property type="entry name" value="Anth_synth_I_PabB"/>
</dbReference>
<dbReference type="GO" id="GO:0046872">
    <property type="term" value="F:metal ion binding"/>
    <property type="evidence" value="ECO:0007669"/>
    <property type="project" value="UniProtKB-KW"/>
</dbReference>
<keyword evidence="8 15" id="KW-0479">Metal-binding</keyword>
<evidence type="ECO:0000256" key="11">
    <source>
        <dbReference type="ARBA" id="ARBA00023141"/>
    </source>
</evidence>
<evidence type="ECO:0000259" key="17">
    <source>
        <dbReference type="Pfam" id="PF04715"/>
    </source>
</evidence>
<name>A0A7V3RHK1_UNCW3</name>
<evidence type="ECO:0000256" key="6">
    <source>
        <dbReference type="ARBA" id="ARBA00020653"/>
    </source>
</evidence>
<reference evidence="18" key="1">
    <citation type="journal article" date="2020" name="mSystems">
        <title>Genome- and Community-Level Interaction Insights into Carbon Utilization and Element Cycling Functions of Hydrothermarchaeota in Hydrothermal Sediment.</title>
        <authorList>
            <person name="Zhou Z."/>
            <person name="Liu Y."/>
            <person name="Xu W."/>
            <person name="Pan J."/>
            <person name="Luo Z.H."/>
            <person name="Li M."/>
        </authorList>
    </citation>
    <scope>NUCLEOTIDE SEQUENCE [LARGE SCALE GENOMIC DNA]</scope>
    <source>
        <strain evidence="18">SpSt-961</strain>
    </source>
</reference>
<evidence type="ECO:0000256" key="7">
    <source>
        <dbReference type="ARBA" id="ARBA00022605"/>
    </source>
</evidence>
<dbReference type="UniPathway" id="UPA00035">
    <property type="reaction ID" value="UER00040"/>
</dbReference>
<dbReference type="GO" id="GO:0004049">
    <property type="term" value="F:anthranilate synthase activity"/>
    <property type="evidence" value="ECO:0007669"/>
    <property type="project" value="UniProtKB-EC"/>
</dbReference>
<evidence type="ECO:0000256" key="8">
    <source>
        <dbReference type="ARBA" id="ARBA00022723"/>
    </source>
</evidence>
<accession>A0A7V3RHK1</accession>
<feature type="domain" description="Anthranilate synthase component I N-terminal" evidence="17">
    <location>
        <begin position="19"/>
        <end position="150"/>
    </location>
</feature>
<dbReference type="PANTHER" id="PTHR11236:SF48">
    <property type="entry name" value="ISOCHORISMATE SYNTHASE MENF"/>
    <property type="match status" value="1"/>
</dbReference>
<protein>
    <recommendedName>
        <fullName evidence="6 15">Anthranilate synthase component 1</fullName>
        <ecNumber evidence="5 15">4.1.3.27</ecNumber>
    </recommendedName>
</protein>
<dbReference type="GO" id="GO:0000162">
    <property type="term" value="P:L-tryptophan biosynthetic process"/>
    <property type="evidence" value="ECO:0007669"/>
    <property type="project" value="UniProtKB-UniPathway"/>
</dbReference>
<evidence type="ECO:0000256" key="10">
    <source>
        <dbReference type="ARBA" id="ARBA00022842"/>
    </source>
</evidence>
<sequence length="456" mass="52373">MKNMLESRMVSKRYKFRISPVDAFFSLYSREPYAFLYESLEQGGITGRYSFIGADPKIIFRAKKGMIEIESPDIKRVEYGNPFNFLRRLIKSQTSPSYFAPFTGGAVGYISYDAIRYLEKIPDKNPEEIYIPDLYFIFPQELIIFDHKSNYACIILYKNDRDRLGHLIKTLDKEFSYLPSFHKRKLRFQSNFTKNEFCDIVKKAKEYIFAGDIFQVVLSQRFKVGIDTAEFDIYHALRLTNPSPYMYYLKLKDITILGSSPETLVKLKGNLAISRPLAGTRPRGQDEDKRLEKELLNDEKEKAEHIMLVDLARNDLGKVCEYGTVKPTALLKIERYSRVMHIVSNIIGRLRNDCDSIDLFTASFPAGTVSGAPKIRAMEIIDELETVKRNLYAGAIGYFDFNGNMDFCIGIRTILVKDGIAYFQGGAGIVADSIPENEYQETMNKTWALKCALEML</sequence>
<evidence type="ECO:0000256" key="4">
    <source>
        <dbReference type="ARBA" id="ARBA00011575"/>
    </source>
</evidence>
<evidence type="ECO:0000256" key="2">
    <source>
        <dbReference type="ARBA" id="ARBA00004873"/>
    </source>
</evidence>
<dbReference type="Gene3D" id="3.60.120.10">
    <property type="entry name" value="Anthranilate synthase"/>
    <property type="match status" value="1"/>
</dbReference>
<evidence type="ECO:0000256" key="5">
    <source>
        <dbReference type="ARBA" id="ARBA00012266"/>
    </source>
</evidence>
<comment type="function">
    <text evidence="13 15">Part of a heterotetrameric complex that catalyzes the two-step biosynthesis of anthranilate, an intermediate in the biosynthesis of L-tryptophan. In the first step, the glutamine-binding beta subunit (TrpG) of anthranilate synthase (AS) provides the glutamine amidotransferase activity which generates ammonia as a substrate that, along with chorismate, is used in the second step, catalyzed by the large alpha subunit of AS (TrpE) to produce anthranilate. In the absence of TrpG, TrpE can synthesize anthranilate directly from chorismate and high concentrations of ammonia.</text>
</comment>
<evidence type="ECO:0000259" key="16">
    <source>
        <dbReference type="Pfam" id="PF00425"/>
    </source>
</evidence>
<dbReference type="Pfam" id="PF00425">
    <property type="entry name" value="Chorismate_bind"/>
    <property type="match status" value="1"/>
</dbReference>
<evidence type="ECO:0000256" key="1">
    <source>
        <dbReference type="ARBA" id="ARBA00001946"/>
    </source>
</evidence>
<comment type="pathway">
    <text evidence="2 15">Amino-acid biosynthesis; L-tryptophan biosynthesis; L-tryptophan from chorismate: step 1/5.</text>
</comment>
<dbReference type="Pfam" id="PF04715">
    <property type="entry name" value="Anth_synt_I_N"/>
    <property type="match status" value="1"/>
</dbReference>
<evidence type="ECO:0000256" key="15">
    <source>
        <dbReference type="RuleBase" id="RU364045"/>
    </source>
</evidence>